<proteinExistence type="predicted"/>
<dbReference type="InterPro" id="IPR012902">
    <property type="entry name" value="N_methyl_site"/>
</dbReference>
<evidence type="ECO:0000256" key="1">
    <source>
        <dbReference type="SAM" id="Phobius"/>
    </source>
</evidence>
<dbReference type="InterPro" id="IPR011453">
    <property type="entry name" value="DUF1559"/>
</dbReference>
<keyword evidence="1" id="KW-0472">Membrane</keyword>
<feature type="transmembrane region" description="Helical" evidence="1">
    <location>
        <begin position="20"/>
        <end position="41"/>
    </location>
</feature>
<dbReference type="EMBL" id="CP037421">
    <property type="protein sequence ID" value="QDT26188.1"/>
    <property type="molecule type" value="Genomic_DNA"/>
</dbReference>
<dbReference type="RefSeq" id="WP_145448561.1">
    <property type="nucleotide sequence ID" value="NZ_CP037421.1"/>
</dbReference>
<reference evidence="3 4" key="1">
    <citation type="submission" date="2019-03" db="EMBL/GenBank/DDBJ databases">
        <title>Deep-cultivation of Planctomycetes and their phenomic and genomic characterization uncovers novel biology.</title>
        <authorList>
            <person name="Wiegand S."/>
            <person name="Jogler M."/>
            <person name="Boedeker C."/>
            <person name="Pinto D."/>
            <person name="Vollmers J."/>
            <person name="Rivas-Marin E."/>
            <person name="Kohn T."/>
            <person name="Peeters S.H."/>
            <person name="Heuer A."/>
            <person name="Rast P."/>
            <person name="Oberbeckmann S."/>
            <person name="Bunk B."/>
            <person name="Jeske O."/>
            <person name="Meyerdierks A."/>
            <person name="Storesund J.E."/>
            <person name="Kallscheuer N."/>
            <person name="Luecker S."/>
            <person name="Lage O.M."/>
            <person name="Pohl T."/>
            <person name="Merkel B.J."/>
            <person name="Hornburger P."/>
            <person name="Mueller R.-W."/>
            <person name="Bruemmer F."/>
            <person name="Labrenz M."/>
            <person name="Spormann A.M."/>
            <person name="Op den Camp H."/>
            <person name="Overmann J."/>
            <person name="Amann R."/>
            <person name="Jetten M.S.M."/>
            <person name="Mascher T."/>
            <person name="Medema M.H."/>
            <person name="Devos D.P."/>
            <person name="Kaster A.-K."/>
            <person name="Ovreas L."/>
            <person name="Rohde M."/>
            <person name="Galperin M.Y."/>
            <person name="Jogler C."/>
        </authorList>
    </citation>
    <scope>NUCLEOTIDE SEQUENCE [LARGE SCALE GENOMIC DNA]</scope>
    <source>
        <strain evidence="3 4">Enr10</strain>
    </source>
</reference>
<evidence type="ECO:0000313" key="3">
    <source>
        <dbReference type="EMBL" id="QDT26188.1"/>
    </source>
</evidence>
<keyword evidence="1" id="KW-1133">Transmembrane helix</keyword>
<dbReference type="Pfam" id="PF07963">
    <property type="entry name" value="N_methyl"/>
    <property type="match status" value="1"/>
</dbReference>
<dbReference type="NCBIfam" id="TIGR02532">
    <property type="entry name" value="IV_pilin_GFxxxE"/>
    <property type="match status" value="1"/>
</dbReference>
<organism evidence="3 4">
    <name type="scientific">Gimesia panareensis</name>
    <dbReference type="NCBI Taxonomy" id="2527978"/>
    <lineage>
        <taxon>Bacteria</taxon>
        <taxon>Pseudomonadati</taxon>
        <taxon>Planctomycetota</taxon>
        <taxon>Planctomycetia</taxon>
        <taxon>Planctomycetales</taxon>
        <taxon>Planctomycetaceae</taxon>
        <taxon>Gimesia</taxon>
    </lineage>
</organism>
<dbReference type="PROSITE" id="PS00409">
    <property type="entry name" value="PROKAR_NTER_METHYL"/>
    <property type="match status" value="1"/>
</dbReference>
<protein>
    <submittedName>
        <fullName evidence="3">Putative major pilin subunit</fullName>
    </submittedName>
</protein>
<dbReference type="InterPro" id="IPR027558">
    <property type="entry name" value="Pre_pil_HX9DG_C"/>
</dbReference>
<evidence type="ECO:0000259" key="2">
    <source>
        <dbReference type="Pfam" id="PF07596"/>
    </source>
</evidence>
<accession>A0A517Q3I0</accession>
<dbReference type="Gene3D" id="3.30.700.10">
    <property type="entry name" value="Glycoprotein, Type 4 Pilin"/>
    <property type="match status" value="1"/>
</dbReference>
<dbReference type="Proteomes" id="UP000315647">
    <property type="component" value="Chromosome"/>
</dbReference>
<dbReference type="NCBIfam" id="TIGR04294">
    <property type="entry name" value="pre_pil_HX9DG"/>
    <property type="match status" value="1"/>
</dbReference>
<dbReference type="Pfam" id="PF07596">
    <property type="entry name" value="SBP_bac_10"/>
    <property type="match status" value="1"/>
</dbReference>
<gene>
    <name evidence="3" type="ORF">Enr10x_14890</name>
</gene>
<evidence type="ECO:0000313" key="4">
    <source>
        <dbReference type="Proteomes" id="UP000315647"/>
    </source>
</evidence>
<dbReference type="AlphaFoldDB" id="A0A517Q3I0"/>
<dbReference type="PANTHER" id="PTHR30093:SF2">
    <property type="entry name" value="TYPE II SECRETION SYSTEM PROTEIN H"/>
    <property type="match status" value="1"/>
</dbReference>
<dbReference type="InterPro" id="IPR045584">
    <property type="entry name" value="Pilin-like"/>
</dbReference>
<name>A0A517Q3I0_9PLAN</name>
<keyword evidence="1" id="KW-0812">Transmembrane</keyword>
<dbReference type="PANTHER" id="PTHR30093">
    <property type="entry name" value="GENERAL SECRETION PATHWAY PROTEIN G"/>
    <property type="match status" value="1"/>
</dbReference>
<dbReference type="SUPFAM" id="SSF54523">
    <property type="entry name" value="Pili subunits"/>
    <property type="match status" value="1"/>
</dbReference>
<sequence>MQLYQSQKQASPHCRRGFTLIELLVVIAIIAILIALLLPAVQQAREAARRSQCKNNLKQYGLALHNHLDTYGAFPPGYVCYDESGHRWQTGGWQFNNNNEFGFHWLVMLLPYMEQPALWDQVTTCAENDGSDATTNPWDHCEYLAPAHIGRYPLPKFNHCPSSPRDKSQFSDGSYGLESLAKGNSYAVSWGSGNILSWESRSTKGAFGCYFTTQDKVAKDHGGSGDLFQHDKGMTDSDYTDGMSNTVAISEVVSADGYGSSEKTDIRGVWMSPAMGATIFSAYNTPNARVADILAACDESITGTTNPYLNCTENRTTPDVYAAARSYHTGGVQVLMADGSVRFVSDNVDKNGVWHPLNTIRNGETIGEF</sequence>
<feature type="domain" description="DUF1559" evidence="2">
    <location>
        <begin position="42"/>
        <end position="350"/>
    </location>
</feature>
<keyword evidence="4" id="KW-1185">Reference proteome</keyword>